<dbReference type="EMBL" id="JANCPR020000010">
    <property type="protein sequence ID" value="MDJ1132779.1"/>
    <property type="molecule type" value="Genomic_DNA"/>
</dbReference>
<dbReference type="Pfam" id="PF01047">
    <property type="entry name" value="MarR"/>
    <property type="match status" value="1"/>
</dbReference>
<dbReference type="SMART" id="SM00347">
    <property type="entry name" value="HTH_MARR"/>
    <property type="match status" value="1"/>
</dbReference>
<evidence type="ECO:0000256" key="2">
    <source>
        <dbReference type="ARBA" id="ARBA00023125"/>
    </source>
</evidence>
<comment type="caution">
    <text evidence="5">The sequence shown here is derived from an EMBL/GenBank/DDBJ whole genome shotgun (WGS) entry which is preliminary data.</text>
</comment>
<evidence type="ECO:0000313" key="5">
    <source>
        <dbReference type="EMBL" id="MDJ1132779.1"/>
    </source>
</evidence>
<dbReference type="InterPro" id="IPR000835">
    <property type="entry name" value="HTH_MarR-typ"/>
</dbReference>
<dbReference type="InterPro" id="IPR036390">
    <property type="entry name" value="WH_DNA-bd_sf"/>
</dbReference>
<dbReference type="InterPro" id="IPR052526">
    <property type="entry name" value="HTH-type_Bedaq_tolerance"/>
</dbReference>
<keyword evidence="2" id="KW-0238">DNA-binding</keyword>
<dbReference type="PANTHER" id="PTHR39515">
    <property type="entry name" value="CONSERVED PROTEIN"/>
    <property type="match status" value="1"/>
</dbReference>
<organism evidence="5 6">
    <name type="scientific">Streptomyces iconiensis</name>
    <dbReference type="NCBI Taxonomy" id="1384038"/>
    <lineage>
        <taxon>Bacteria</taxon>
        <taxon>Bacillati</taxon>
        <taxon>Actinomycetota</taxon>
        <taxon>Actinomycetes</taxon>
        <taxon>Kitasatosporales</taxon>
        <taxon>Streptomycetaceae</taxon>
        <taxon>Streptomyces</taxon>
    </lineage>
</organism>
<gene>
    <name evidence="5" type="ORF">NMN56_012600</name>
</gene>
<keyword evidence="3" id="KW-0804">Transcription</keyword>
<evidence type="ECO:0000256" key="1">
    <source>
        <dbReference type="ARBA" id="ARBA00023015"/>
    </source>
</evidence>
<evidence type="ECO:0000313" key="6">
    <source>
        <dbReference type="Proteomes" id="UP001214441"/>
    </source>
</evidence>
<accession>A0ABT6ZUP6</accession>
<dbReference type="SUPFAM" id="SSF46785">
    <property type="entry name" value="Winged helix' DNA-binding domain"/>
    <property type="match status" value="1"/>
</dbReference>
<feature type="domain" description="HTH marR-type" evidence="4">
    <location>
        <begin position="11"/>
        <end position="143"/>
    </location>
</feature>
<dbReference type="InterPro" id="IPR036388">
    <property type="entry name" value="WH-like_DNA-bd_sf"/>
</dbReference>
<dbReference type="PROSITE" id="PS50995">
    <property type="entry name" value="HTH_MARR_2"/>
    <property type="match status" value="1"/>
</dbReference>
<evidence type="ECO:0000256" key="3">
    <source>
        <dbReference type="ARBA" id="ARBA00023163"/>
    </source>
</evidence>
<dbReference type="Proteomes" id="UP001214441">
    <property type="component" value="Unassembled WGS sequence"/>
</dbReference>
<dbReference type="InterPro" id="IPR023187">
    <property type="entry name" value="Tscrpt_reg_MarR-type_CS"/>
</dbReference>
<keyword evidence="6" id="KW-1185">Reference proteome</keyword>
<dbReference type="Gene3D" id="1.10.287.100">
    <property type="match status" value="1"/>
</dbReference>
<name>A0ABT6ZUP6_9ACTN</name>
<dbReference type="RefSeq" id="WP_274040133.1">
    <property type="nucleotide sequence ID" value="NZ_JANCPR020000010.1"/>
</dbReference>
<keyword evidence="1" id="KW-0805">Transcription regulation</keyword>
<evidence type="ECO:0000259" key="4">
    <source>
        <dbReference type="PROSITE" id="PS50995"/>
    </source>
</evidence>
<protein>
    <submittedName>
        <fullName evidence="5">MarR family transcriptional regulator</fullName>
    </submittedName>
</protein>
<proteinExistence type="predicted"/>
<dbReference type="Gene3D" id="1.10.10.10">
    <property type="entry name" value="Winged helix-like DNA-binding domain superfamily/Winged helix DNA-binding domain"/>
    <property type="match status" value="1"/>
</dbReference>
<dbReference type="PANTHER" id="PTHR39515:SF2">
    <property type="entry name" value="HTH-TYPE TRANSCRIPTIONAL REGULATOR RV0880"/>
    <property type="match status" value="1"/>
</dbReference>
<reference evidence="5 6" key="1">
    <citation type="submission" date="2023-05" db="EMBL/GenBank/DDBJ databases">
        <title>Streptantibioticus silvisoli sp. nov., acidotolerant actinomycetes 1 from pine litter.</title>
        <authorList>
            <person name="Swiecimska M."/>
            <person name="Golinska P."/>
            <person name="Sangal V."/>
            <person name="Wachnowicz B."/>
            <person name="Goodfellow M."/>
        </authorList>
    </citation>
    <scope>NUCLEOTIDE SEQUENCE [LARGE SCALE GENOMIC DNA]</scope>
    <source>
        <strain evidence="5 6">DSM 42109</strain>
    </source>
</reference>
<sequence length="144" mass="15665">MPGSKDPELMATEIAAVMSGLIRRVRAASPQGELTPTQRSVLHRVDAEGPVTIAALARAELVRPQSMRVTVGALEERGFLARAPHPTDGRQVVFALTDEGRTTLEAVRKAKRGWLADALTSRLDADERRTVDEAMGLLKRLADE</sequence>
<dbReference type="PROSITE" id="PS01117">
    <property type="entry name" value="HTH_MARR_1"/>
    <property type="match status" value="1"/>
</dbReference>